<protein>
    <submittedName>
        <fullName evidence="1">Uncharacterized protein</fullName>
    </submittedName>
</protein>
<sequence>MHFVPRSTTSVCKPGCFPNILTICVSSSNISVCPLSAPFILLISTNNLKRFHHVRISCLGVKIVGLNDHSLDGVDSFVVWIAIVRCSSLFWMSPLALSSESLYVSNNPEFLRGLIGVSQLASRFLFFGKTTLSSNESLNKGSRHDSPNALWVLIGSNKDFNP</sequence>
<evidence type="ECO:0000313" key="2">
    <source>
        <dbReference type="Proteomes" id="UP000276133"/>
    </source>
</evidence>
<dbReference type="EMBL" id="REGN01002159">
    <property type="protein sequence ID" value="RNA29823.1"/>
    <property type="molecule type" value="Genomic_DNA"/>
</dbReference>
<gene>
    <name evidence="1" type="ORF">BpHYR1_029256</name>
</gene>
<evidence type="ECO:0000313" key="1">
    <source>
        <dbReference type="EMBL" id="RNA29823.1"/>
    </source>
</evidence>
<dbReference type="AlphaFoldDB" id="A0A3M7S1Y2"/>
<dbReference type="Proteomes" id="UP000276133">
    <property type="component" value="Unassembled WGS sequence"/>
</dbReference>
<reference evidence="1 2" key="1">
    <citation type="journal article" date="2018" name="Sci. Rep.">
        <title>Genomic signatures of local adaptation to the degree of environmental predictability in rotifers.</title>
        <authorList>
            <person name="Franch-Gras L."/>
            <person name="Hahn C."/>
            <person name="Garcia-Roger E.M."/>
            <person name="Carmona M.J."/>
            <person name="Serra M."/>
            <person name="Gomez A."/>
        </authorList>
    </citation>
    <scope>NUCLEOTIDE SEQUENCE [LARGE SCALE GENOMIC DNA]</scope>
    <source>
        <strain evidence="1">HYR1</strain>
    </source>
</reference>
<proteinExistence type="predicted"/>
<comment type="caution">
    <text evidence="1">The sequence shown here is derived from an EMBL/GenBank/DDBJ whole genome shotgun (WGS) entry which is preliminary data.</text>
</comment>
<name>A0A3M7S1Y2_BRAPC</name>
<organism evidence="1 2">
    <name type="scientific">Brachionus plicatilis</name>
    <name type="common">Marine rotifer</name>
    <name type="synonym">Brachionus muelleri</name>
    <dbReference type="NCBI Taxonomy" id="10195"/>
    <lineage>
        <taxon>Eukaryota</taxon>
        <taxon>Metazoa</taxon>
        <taxon>Spiralia</taxon>
        <taxon>Gnathifera</taxon>
        <taxon>Rotifera</taxon>
        <taxon>Eurotatoria</taxon>
        <taxon>Monogononta</taxon>
        <taxon>Pseudotrocha</taxon>
        <taxon>Ploima</taxon>
        <taxon>Brachionidae</taxon>
        <taxon>Brachionus</taxon>
    </lineage>
</organism>
<keyword evidence="2" id="KW-1185">Reference proteome</keyword>
<accession>A0A3M7S1Y2</accession>